<protein>
    <recommendedName>
        <fullName evidence="7">CDP-diacylglycerol pyrophosphatase</fullName>
        <ecNumber evidence="6">3.6.1.26</ecNumber>
    </recommendedName>
    <alternativeName>
        <fullName evidence="17">CDP-diacylglycerol phosphatidylhydrolase</fullName>
    </alternativeName>
    <alternativeName>
        <fullName evidence="18">CDP-diglyceride hydrolase</fullName>
    </alternativeName>
</protein>
<evidence type="ECO:0000256" key="18">
    <source>
        <dbReference type="ARBA" id="ARBA00032892"/>
    </source>
</evidence>
<evidence type="ECO:0000256" key="14">
    <source>
        <dbReference type="ARBA" id="ARBA00023136"/>
    </source>
</evidence>
<keyword evidence="8" id="KW-1003">Cell membrane</keyword>
<dbReference type="GO" id="GO:0008654">
    <property type="term" value="P:phospholipid biosynthetic process"/>
    <property type="evidence" value="ECO:0007669"/>
    <property type="project" value="UniProtKB-KW"/>
</dbReference>
<sequence length="234" mass="26231">MSAPDPSCRTVPGSNSDYVVVNGYVKGNDYLLLALCRVTGIECPMIWQSSAPNYWKGAWEGAKLNDPKNPVTLRSPFGFGINSRNARSYQQFHIHMAPLLRSPVNIMNQLARVHNDIGAKPEKWISTVITLEGREQTKTNPPTYENRVRPYRALWVHSLDENPFGLLYDWIAKPLGAQEKEDPADVMAFENLIVIPVAPPNTGFYLLNSDRKLKDATGKIPGIGSIDQLFYWGT</sequence>
<keyword evidence="16" id="KW-1208">Phospholipid metabolism</keyword>
<name>A0A9W6GUC9_9HYPH</name>
<dbReference type="InterPro" id="IPR003763">
    <property type="entry name" value="CDP-diacylglyc_Pase"/>
</dbReference>
<evidence type="ECO:0000256" key="2">
    <source>
        <dbReference type="ARBA" id="ARBA00004162"/>
    </source>
</evidence>
<evidence type="ECO:0000256" key="1">
    <source>
        <dbReference type="ARBA" id="ARBA00001007"/>
    </source>
</evidence>
<evidence type="ECO:0000256" key="4">
    <source>
        <dbReference type="ARBA" id="ARBA00005189"/>
    </source>
</evidence>
<keyword evidence="9" id="KW-0444">Lipid biosynthesis</keyword>
<evidence type="ECO:0000256" key="6">
    <source>
        <dbReference type="ARBA" id="ARBA00012375"/>
    </source>
</evidence>
<dbReference type="InterPro" id="IPR036265">
    <property type="entry name" value="HIT-like_sf"/>
</dbReference>
<evidence type="ECO:0000256" key="13">
    <source>
        <dbReference type="ARBA" id="ARBA00023098"/>
    </source>
</evidence>
<evidence type="ECO:0000256" key="16">
    <source>
        <dbReference type="ARBA" id="ARBA00023264"/>
    </source>
</evidence>
<comment type="caution">
    <text evidence="19">The sequence shown here is derived from an EMBL/GenBank/DDBJ whole genome shotgun (WGS) entry which is preliminary data.</text>
</comment>
<comment type="subcellular location">
    <subcellularLocation>
        <location evidence="2">Cell membrane</location>
        <topology evidence="2">Single-pass membrane protein</topology>
    </subcellularLocation>
</comment>
<dbReference type="EMBL" id="BSEC01000001">
    <property type="protein sequence ID" value="GLI93070.1"/>
    <property type="molecule type" value="Genomic_DNA"/>
</dbReference>
<keyword evidence="14" id="KW-0472">Membrane</keyword>
<reference evidence="19" key="1">
    <citation type="journal article" date="2023" name="Int. J. Syst. Evol. Microbiol.">
        <title>Methylocystis iwaonis sp. nov., a type II methane-oxidizing bacterium from surface soil of a rice paddy field in Japan, and emended description of the genus Methylocystis (ex Whittenbury et al. 1970) Bowman et al. 1993.</title>
        <authorList>
            <person name="Kaise H."/>
            <person name="Sawadogo J.B."/>
            <person name="Alam M.S."/>
            <person name="Ueno C."/>
            <person name="Dianou D."/>
            <person name="Shinjo R."/>
            <person name="Asakawa S."/>
        </authorList>
    </citation>
    <scope>NUCLEOTIDE SEQUENCE</scope>
    <source>
        <strain evidence="19">LMG27198</strain>
    </source>
</reference>
<evidence type="ECO:0000256" key="7">
    <source>
        <dbReference type="ARBA" id="ARBA00019608"/>
    </source>
</evidence>
<proteinExistence type="inferred from homology"/>
<dbReference type="AlphaFoldDB" id="A0A9W6GUC9"/>
<evidence type="ECO:0000256" key="3">
    <source>
        <dbReference type="ARBA" id="ARBA00004927"/>
    </source>
</evidence>
<evidence type="ECO:0000313" key="20">
    <source>
        <dbReference type="Proteomes" id="UP001144323"/>
    </source>
</evidence>
<keyword evidence="13" id="KW-0443">Lipid metabolism</keyword>
<evidence type="ECO:0000313" key="19">
    <source>
        <dbReference type="EMBL" id="GLI93070.1"/>
    </source>
</evidence>
<evidence type="ECO:0000256" key="9">
    <source>
        <dbReference type="ARBA" id="ARBA00022516"/>
    </source>
</evidence>
<evidence type="ECO:0000256" key="11">
    <source>
        <dbReference type="ARBA" id="ARBA00022801"/>
    </source>
</evidence>
<evidence type="ECO:0000256" key="5">
    <source>
        <dbReference type="ARBA" id="ARBA00006435"/>
    </source>
</evidence>
<dbReference type="GO" id="GO:0008715">
    <property type="term" value="F:CDP-diacylglycerol diphosphatase activity"/>
    <property type="evidence" value="ECO:0007669"/>
    <property type="project" value="UniProtKB-EC"/>
</dbReference>
<keyword evidence="20" id="KW-1185">Reference proteome</keyword>
<comment type="pathway">
    <text evidence="4">Lipid metabolism.</text>
</comment>
<dbReference type="GO" id="GO:0005886">
    <property type="term" value="C:plasma membrane"/>
    <property type="evidence" value="ECO:0007669"/>
    <property type="project" value="UniProtKB-SubCell"/>
</dbReference>
<evidence type="ECO:0000256" key="17">
    <source>
        <dbReference type="ARBA" id="ARBA00032888"/>
    </source>
</evidence>
<dbReference type="Proteomes" id="UP001144323">
    <property type="component" value="Unassembled WGS sequence"/>
</dbReference>
<comment type="pathway">
    <text evidence="3">Phospholipid metabolism; CDP-diacylglycerol degradation; phosphatidate from CDP-diacylglycerol: step 1/1.</text>
</comment>
<gene>
    <name evidence="19" type="ORF">LMG27198_20620</name>
</gene>
<organism evidence="19 20">
    <name type="scientific">Methylocystis echinoides</name>
    <dbReference type="NCBI Taxonomy" id="29468"/>
    <lineage>
        <taxon>Bacteria</taxon>
        <taxon>Pseudomonadati</taxon>
        <taxon>Pseudomonadota</taxon>
        <taxon>Alphaproteobacteria</taxon>
        <taxon>Hyphomicrobiales</taxon>
        <taxon>Methylocystaceae</taxon>
        <taxon>Methylocystis</taxon>
    </lineage>
</organism>
<accession>A0A9W6GUC9</accession>
<comment type="catalytic activity">
    <reaction evidence="1">
        <text>a CDP-1,2-diacyl-sn-glycerol + H2O = a 1,2-diacyl-sn-glycero-3-phosphate + CMP + 2 H(+)</text>
        <dbReference type="Rhea" id="RHEA:15221"/>
        <dbReference type="ChEBI" id="CHEBI:15377"/>
        <dbReference type="ChEBI" id="CHEBI:15378"/>
        <dbReference type="ChEBI" id="CHEBI:58332"/>
        <dbReference type="ChEBI" id="CHEBI:58608"/>
        <dbReference type="ChEBI" id="CHEBI:60377"/>
        <dbReference type="EC" id="3.6.1.26"/>
    </reaction>
</comment>
<evidence type="ECO:0000256" key="10">
    <source>
        <dbReference type="ARBA" id="ARBA00022692"/>
    </source>
</evidence>
<keyword evidence="12" id="KW-1133">Transmembrane helix</keyword>
<keyword evidence="15" id="KW-0594">Phospholipid biosynthesis</keyword>
<keyword evidence="10" id="KW-0812">Transmembrane</keyword>
<dbReference type="Pfam" id="PF02611">
    <property type="entry name" value="CDH"/>
    <property type="match status" value="1"/>
</dbReference>
<evidence type="ECO:0000256" key="8">
    <source>
        <dbReference type="ARBA" id="ARBA00022475"/>
    </source>
</evidence>
<dbReference type="SUPFAM" id="SSF54197">
    <property type="entry name" value="HIT-like"/>
    <property type="match status" value="1"/>
</dbReference>
<evidence type="ECO:0000256" key="15">
    <source>
        <dbReference type="ARBA" id="ARBA00023209"/>
    </source>
</evidence>
<dbReference type="EC" id="3.6.1.26" evidence="6"/>
<keyword evidence="11" id="KW-0378">Hydrolase</keyword>
<comment type="similarity">
    <text evidence="5">Belongs to the Cdh family.</text>
</comment>
<dbReference type="Gene3D" id="3.30.428.30">
    <property type="entry name" value="HIT family - CDH-like"/>
    <property type="match status" value="1"/>
</dbReference>
<evidence type="ECO:0000256" key="12">
    <source>
        <dbReference type="ARBA" id="ARBA00022989"/>
    </source>
</evidence>